<dbReference type="RefSeq" id="WP_241034498.1">
    <property type="nucleotide sequence ID" value="NZ_BAAAJF010000034.1"/>
</dbReference>
<keyword evidence="2" id="KW-1185">Reference proteome</keyword>
<geneLocation type="plasmid" evidence="1">
    <name>unnamed</name>
</geneLocation>
<protein>
    <submittedName>
        <fullName evidence="1">Uncharacterized protein</fullName>
    </submittedName>
</protein>
<accession>A0ABS9T6Y5</accession>
<evidence type="ECO:0000313" key="1">
    <source>
        <dbReference type="EMBL" id="MCH6164295.1"/>
    </source>
</evidence>
<comment type="caution">
    <text evidence="1">The sequence shown here is derived from an EMBL/GenBank/DDBJ whole genome shotgun (WGS) entry which is preliminary data.</text>
</comment>
<sequence>MIVIVTIAGAVAGAVLAALFWLVLTQTHTSAMVEVQIDDPSSAAVGPGAVAAIMTRTSPR</sequence>
<evidence type="ECO:0000313" key="2">
    <source>
        <dbReference type="Proteomes" id="UP001299970"/>
    </source>
</evidence>
<dbReference type="Proteomes" id="UP001299970">
    <property type="component" value="Unassembled WGS sequence"/>
</dbReference>
<dbReference type="EMBL" id="JAKXMK010000002">
    <property type="protein sequence ID" value="MCH6164295.1"/>
    <property type="molecule type" value="Genomic_DNA"/>
</dbReference>
<name>A0ABS9T6Y5_9PSEU</name>
<keyword evidence="1" id="KW-0614">Plasmid</keyword>
<proteinExistence type="predicted"/>
<reference evidence="1 2" key="1">
    <citation type="submission" date="2022-03" db="EMBL/GenBank/DDBJ databases">
        <title>Pseudonocardia alaer sp. nov., a novel actinomycete isolated from reed forest soil.</title>
        <authorList>
            <person name="Wang L."/>
        </authorList>
    </citation>
    <scope>NUCLEOTIDE SEQUENCE [LARGE SCALE GENOMIC DNA]</scope>
    <source>
        <strain evidence="1 2">Y-16303</strain>
        <plasmid evidence="1">unnamed</plasmid>
    </source>
</reference>
<organism evidence="1 2">
    <name type="scientific">Pseudonocardia alaniniphila</name>
    <dbReference type="NCBI Taxonomy" id="75291"/>
    <lineage>
        <taxon>Bacteria</taxon>
        <taxon>Bacillati</taxon>
        <taxon>Actinomycetota</taxon>
        <taxon>Actinomycetes</taxon>
        <taxon>Pseudonocardiales</taxon>
        <taxon>Pseudonocardiaceae</taxon>
        <taxon>Pseudonocardia</taxon>
    </lineage>
</organism>
<gene>
    <name evidence="1" type="ORF">MMF94_01265</name>
</gene>